<reference evidence="3 4" key="1">
    <citation type="submission" date="2013-09" db="EMBL/GenBank/DDBJ databases">
        <title>Genome sequencing of Phaeobacter antarcticus sp. nov. SM1211.</title>
        <authorList>
            <person name="Zhang X.-Y."/>
            <person name="Liu C."/>
            <person name="Chen X.-L."/>
            <person name="Xie B.-B."/>
            <person name="Qin Q.-L."/>
            <person name="Rong J.-C."/>
            <person name="Zhang Y.-Z."/>
        </authorList>
    </citation>
    <scope>NUCLEOTIDE SEQUENCE [LARGE SCALE GENOMIC DNA]</scope>
    <source>
        <strain evidence="3 4">SM1211</strain>
    </source>
</reference>
<dbReference type="EMBL" id="AWWI01000096">
    <property type="protein sequence ID" value="PIL19606.1"/>
    <property type="molecule type" value="Genomic_DNA"/>
</dbReference>
<feature type="compositionally biased region" description="Basic and acidic residues" evidence="1">
    <location>
        <begin position="164"/>
        <end position="215"/>
    </location>
</feature>
<sequence>MKTLLTIRNILIAIPLLILLVALSYALPQVDVVRAVGVEIKRVDASDSASGQQRTRDVYQLQMETPDGEPRVYRNEDNYLYGKFDSANLQAQVQSLATDKQLVALRHYGWRITWFSAFPNALKAWPVEPGYRHIPVFNTLVLLGLAALGFFGVRRVRRATQSRGETRRLRDAERAERDAKAAREAEAAARQSREAQRKDISDIDHFLNSGSDKKD</sequence>
<evidence type="ECO:0000313" key="3">
    <source>
        <dbReference type="EMBL" id="PIL19606.1"/>
    </source>
</evidence>
<keyword evidence="2" id="KW-0812">Transmembrane</keyword>
<proteinExistence type="predicted"/>
<comment type="caution">
    <text evidence="3">The sequence shown here is derived from an EMBL/GenBank/DDBJ whole genome shotgun (WGS) entry which is preliminary data.</text>
</comment>
<evidence type="ECO:0000256" key="2">
    <source>
        <dbReference type="SAM" id="Phobius"/>
    </source>
</evidence>
<evidence type="ECO:0008006" key="5">
    <source>
        <dbReference type="Google" id="ProtNLM"/>
    </source>
</evidence>
<accession>A0A2G8RDE8</accession>
<dbReference type="Pfam" id="PF07509">
    <property type="entry name" value="DUF1523"/>
    <property type="match status" value="1"/>
</dbReference>
<name>A0A2G8RDE8_9RHOB</name>
<protein>
    <recommendedName>
        <fullName evidence="5">DUF1523 domain-containing protein</fullName>
    </recommendedName>
</protein>
<keyword evidence="2" id="KW-0472">Membrane</keyword>
<evidence type="ECO:0000313" key="4">
    <source>
        <dbReference type="Proteomes" id="UP000231259"/>
    </source>
</evidence>
<dbReference type="RefSeq" id="WP_180287435.1">
    <property type="nucleotide sequence ID" value="NZ_AWWI01000096.1"/>
</dbReference>
<dbReference type="Proteomes" id="UP000231259">
    <property type="component" value="Unassembled WGS sequence"/>
</dbReference>
<dbReference type="InterPro" id="IPR011088">
    <property type="entry name" value="Phage_phiNM3_A0EWY4"/>
</dbReference>
<gene>
    <name evidence="3" type="ORF">P775_13865</name>
</gene>
<organism evidence="3 4">
    <name type="scientific">Puniceibacterium antarcticum</name>
    <dbReference type="NCBI Taxonomy" id="1206336"/>
    <lineage>
        <taxon>Bacteria</taxon>
        <taxon>Pseudomonadati</taxon>
        <taxon>Pseudomonadota</taxon>
        <taxon>Alphaproteobacteria</taxon>
        <taxon>Rhodobacterales</taxon>
        <taxon>Paracoccaceae</taxon>
        <taxon>Puniceibacterium</taxon>
    </lineage>
</organism>
<feature type="transmembrane region" description="Helical" evidence="2">
    <location>
        <begin position="134"/>
        <end position="153"/>
    </location>
</feature>
<evidence type="ECO:0000256" key="1">
    <source>
        <dbReference type="SAM" id="MobiDB-lite"/>
    </source>
</evidence>
<dbReference type="AlphaFoldDB" id="A0A2G8RDE8"/>
<keyword evidence="2" id="KW-1133">Transmembrane helix</keyword>
<keyword evidence="4" id="KW-1185">Reference proteome</keyword>
<feature type="region of interest" description="Disordered" evidence="1">
    <location>
        <begin position="162"/>
        <end position="215"/>
    </location>
</feature>